<keyword evidence="5 7" id="KW-1133">Transmembrane helix</keyword>
<dbReference type="RefSeq" id="WP_390228897.1">
    <property type="nucleotide sequence ID" value="NZ_JBHSCN010000005.1"/>
</dbReference>
<evidence type="ECO:0000256" key="1">
    <source>
        <dbReference type="ARBA" id="ARBA00004651"/>
    </source>
</evidence>
<evidence type="ECO:0000256" key="4">
    <source>
        <dbReference type="ARBA" id="ARBA00022692"/>
    </source>
</evidence>
<evidence type="ECO:0000256" key="7">
    <source>
        <dbReference type="RuleBase" id="RU363032"/>
    </source>
</evidence>
<sequence>MLLRRILRRLAIGVPVVIGATVLNFILVNAAPGSPLNSLVDPEAGPAVRKQMAARLGLDRPLPLQYLTWLWNAVHGNLGFSYENDRPVVQDILERLPATLLLAGTALVLAYVVGIAIGVIAALRPYGRIDAASSVVGVLGISIPSFVLGLLLIYVFALKLHWLPASGMTTLGTTGSGGLLQHLVLPVVSLAIFDLAIVTRYTRASMLEVLTEDFIRTANGKGLSATRVVVRHALRNALTPLVTLAGLSLPSLFGGAVVVEVVFQWPGMGQLAVNSVLARDYPTLLGLSLVFSILVVIGNLIADICYTLLNPKVRDD</sequence>
<dbReference type="CDD" id="cd06261">
    <property type="entry name" value="TM_PBP2"/>
    <property type="match status" value="1"/>
</dbReference>
<proteinExistence type="inferred from homology"/>
<feature type="transmembrane region" description="Helical" evidence="7">
    <location>
        <begin position="241"/>
        <end position="265"/>
    </location>
</feature>
<name>A0ABV8Q9F7_9MICO</name>
<dbReference type="PROSITE" id="PS50928">
    <property type="entry name" value="ABC_TM1"/>
    <property type="match status" value="1"/>
</dbReference>
<evidence type="ECO:0000313" key="9">
    <source>
        <dbReference type="EMBL" id="MFC4243819.1"/>
    </source>
</evidence>
<dbReference type="EMBL" id="JBHSCN010000005">
    <property type="protein sequence ID" value="MFC4243819.1"/>
    <property type="molecule type" value="Genomic_DNA"/>
</dbReference>
<feature type="transmembrane region" description="Helical" evidence="7">
    <location>
        <begin position="100"/>
        <end position="123"/>
    </location>
</feature>
<evidence type="ECO:0000313" key="10">
    <source>
        <dbReference type="Proteomes" id="UP001595900"/>
    </source>
</evidence>
<dbReference type="PANTHER" id="PTHR43163">
    <property type="entry name" value="DIPEPTIDE TRANSPORT SYSTEM PERMEASE PROTEIN DPPB-RELATED"/>
    <property type="match status" value="1"/>
</dbReference>
<protein>
    <submittedName>
        <fullName evidence="9">ABC transporter permease</fullName>
    </submittedName>
</protein>
<organism evidence="9 10">
    <name type="scientific">Gryllotalpicola reticulitermitis</name>
    <dbReference type="NCBI Taxonomy" id="1184153"/>
    <lineage>
        <taxon>Bacteria</taxon>
        <taxon>Bacillati</taxon>
        <taxon>Actinomycetota</taxon>
        <taxon>Actinomycetes</taxon>
        <taxon>Micrococcales</taxon>
        <taxon>Microbacteriaceae</taxon>
        <taxon>Gryllotalpicola</taxon>
    </lineage>
</organism>
<keyword evidence="10" id="KW-1185">Reference proteome</keyword>
<dbReference type="InterPro" id="IPR045621">
    <property type="entry name" value="BPD_transp_1_N"/>
</dbReference>
<dbReference type="InterPro" id="IPR000515">
    <property type="entry name" value="MetI-like"/>
</dbReference>
<reference evidence="10" key="1">
    <citation type="journal article" date="2019" name="Int. J. Syst. Evol. Microbiol.">
        <title>The Global Catalogue of Microorganisms (GCM) 10K type strain sequencing project: providing services to taxonomists for standard genome sequencing and annotation.</title>
        <authorList>
            <consortium name="The Broad Institute Genomics Platform"/>
            <consortium name="The Broad Institute Genome Sequencing Center for Infectious Disease"/>
            <person name="Wu L."/>
            <person name="Ma J."/>
        </authorList>
    </citation>
    <scope>NUCLEOTIDE SEQUENCE [LARGE SCALE GENOMIC DNA]</scope>
    <source>
        <strain evidence="10">CGMCC 1.10363</strain>
    </source>
</reference>
<evidence type="ECO:0000256" key="3">
    <source>
        <dbReference type="ARBA" id="ARBA00022475"/>
    </source>
</evidence>
<feature type="domain" description="ABC transmembrane type-1" evidence="8">
    <location>
        <begin position="96"/>
        <end position="302"/>
    </location>
</feature>
<dbReference type="SUPFAM" id="SSF161098">
    <property type="entry name" value="MetI-like"/>
    <property type="match status" value="1"/>
</dbReference>
<comment type="subcellular location">
    <subcellularLocation>
        <location evidence="1 7">Cell membrane</location>
        <topology evidence="1 7">Multi-pass membrane protein</topology>
    </subcellularLocation>
</comment>
<dbReference type="Proteomes" id="UP001595900">
    <property type="component" value="Unassembled WGS sequence"/>
</dbReference>
<comment type="similarity">
    <text evidence="7">Belongs to the binding-protein-dependent transport system permease family.</text>
</comment>
<evidence type="ECO:0000256" key="6">
    <source>
        <dbReference type="ARBA" id="ARBA00023136"/>
    </source>
</evidence>
<dbReference type="Gene3D" id="1.10.3720.10">
    <property type="entry name" value="MetI-like"/>
    <property type="match status" value="1"/>
</dbReference>
<keyword evidence="4 7" id="KW-0812">Transmembrane</keyword>
<keyword evidence="3" id="KW-1003">Cell membrane</keyword>
<feature type="transmembrane region" description="Helical" evidence="7">
    <location>
        <begin position="135"/>
        <end position="158"/>
    </location>
</feature>
<evidence type="ECO:0000256" key="2">
    <source>
        <dbReference type="ARBA" id="ARBA00022448"/>
    </source>
</evidence>
<comment type="caution">
    <text evidence="9">The sequence shown here is derived from an EMBL/GenBank/DDBJ whole genome shotgun (WGS) entry which is preliminary data.</text>
</comment>
<dbReference type="PANTHER" id="PTHR43163:SF6">
    <property type="entry name" value="DIPEPTIDE TRANSPORT SYSTEM PERMEASE PROTEIN DPPB-RELATED"/>
    <property type="match status" value="1"/>
</dbReference>
<keyword evidence="6 7" id="KW-0472">Membrane</keyword>
<dbReference type="Pfam" id="PF00528">
    <property type="entry name" value="BPD_transp_1"/>
    <property type="match status" value="1"/>
</dbReference>
<gene>
    <name evidence="9" type="ORF">ACFOYW_10570</name>
</gene>
<keyword evidence="2 7" id="KW-0813">Transport</keyword>
<evidence type="ECO:0000256" key="5">
    <source>
        <dbReference type="ARBA" id="ARBA00022989"/>
    </source>
</evidence>
<feature type="transmembrane region" description="Helical" evidence="7">
    <location>
        <begin position="285"/>
        <end position="309"/>
    </location>
</feature>
<dbReference type="Pfam" id="PF19300">
    <property type="entry name" value="BPD_transp_1_N"/>
    <property type="match status" value="1"/>
</dbReference>
<accession>A0ABV8Q9F7</accession>
<evidence type="ECO:0000259" key="8">
    <source>
        <dbReference type="PROSITE" id="PS50928"/>
    </source>
</evidence>
<feature type="transmembrane region" description="Helical" evidence="7">
    <location>
        <begin position="178"/>
        <end position="198"/>
    </location>
</feature>
<feature type="transmembrane region" description="Helical" evidence="7">
    <location>
        <begin position="12"/>
        <end position="31"/>
    </location>
</feature>
<dbReference type="InterPro" id="IPR035906">
    <property type="entry name" value="MetI-like_sf"/>
</dbReference>